<dbReference type="RefSeq" id="WP_129230411.1">
    <property type="nucleotide sequence ID" value="NZ_SDPO01000001.1"/>
</dbReference>
<dbReference type="Gene3D" id="3.20.20.80">
    <property type="entry name" value="Glycosidases"/>
    <property type="match status" value="1"/>
</dbReference>
<evidence type="ECO:0000256" key="1">
    <source>
        <dbReference type="SAM" id="MobiDB-lite"/>
    </source>
</evidence>
<dbReference type="Proteomes" id="UP000292935">
    <property type="component" value="Unassembled WGS sequence"/>
</dbReference>
<evidence type="ECO:0000313" key="3">
    <source>
        <dbReference type="Proteomes" id="UP000292935"/>
    </source>
</evidence>
<accession>A0A4Q2JRC4</accession>
<dbReference type="SUPFAM" id="SSF51445">
    <property type="entry name" value="(Trans)glycosidases"/>
    <property type="match status" value="1"/>
</dbReference>
<dbReference type="EMBL" id="SDPO01000001">
    <property type="protein sequence ID" value="RXZ50622.1"/>
    <property type="molecule type" value="Genomic_DNA"/>
</dbReference>
<dbReference type="Gene3D" id="2.60.120.260">
    <property type="entry name" value="Galactose-binding domain-like"/>
    <property type="match status" value="3"/>
</dbReference>
<protein>
    <submittedName>
        <fullName evidence="2">Uncharacterized protein</fullName>
    </submittedName>
</protein>
<feature type="region of interest" description="Disordered" evidence="1">
    <location>
        <begin position="1"/>
        <end position="24"/>
    </location>
</feature>
<sequence>MITGSPGAAYASDGEPDAHGSLSSTAASPAMLMAGAAARTDGAVEVHQADAHYWVEGFNDSGATLTWTVTSDAAVSYNIVALLSSSSSVALRLTSTKSGQPTRTLDVATHSFGWDRLSMGSITIPEGTSTLELKRTSVGSSAMDIKSLEFLATSQQSTFDAAVADSKRPANQWFSDAGYGLFFQYGAWGYPQSGAKKSMLDQACDFDVPAFVNNVKSTGAAYVVWSYTWWTYQISGGNSAIDTILGGAPNSNTLTGQTCSDGSSADLNRKIGAALTAQGIRFMLYYHNGHDQDANWWDRQDFPSSFRLTGVGDRATFFTNWKNVITAIGNQFGTDLDGWFFDDASYYYPAKFEELQETARVGNPDRLVSWNNWEAAAYTPFSDWLNVDSCGPLGPRAGSPVGSTGVYTSGPFATLRAHCNYLLNGGWGVYQPNTPISLSSGLTTDRVLNDLQTARSDHKTISFVPMMWEGGVWDPETLALLREVGQRYRAATCGTRCFELNNTASSITYTGSWAHSANRNAGDYQNDVQYTTTNGDAATVTFTGTGARVFMPTHSSYGAFTVTVDGVAKPGTFTAYAASGYNPKQKTVDIDGLAYGPHTLTITKTGGSYFQVDSIQYDDCGTSACTRMNNDNASIAYSGSWTTASNRNAGDWNDDVRYTMTNNDTATITFSGAAAYVYMPTNPSYGTFTVKVDGVSQPGTFTASNSGGYRARVLTYSATGLSAGPHTLELKKTGGSYFQIDHVDIRQ</sequence>
<comment type="caution">
    <text evidence="2">The sequence shown here is derived from an EMBL/GenBank/DDBJ whole genome shotgun (WGS) entry which is preliminary data.</text>
</comment>
<gene>
    <name evidence="2" type="ORF">ESP57_02085</name>
</gene>
<dbReference type="InterPro" id="IPR017853">
    <property type="entry name" value="GH"/>
</dbReference>
<reference evidence="2 3" key="1">
    <citation type="submission" date="2019-01" db="EMBL/GenBank/DDBJ databases">
        <authorList>
            <person name="Li J."/>
        </authorList>
    </citation>
    <scope>NUCLEOTIDE SEQUENCE [LARGE SCALE GENOMIC DNA]</scope>
    <source>
        <strain evidence="2 3">CCUG 35506</strain>
    </source>
</reference>
<keyword evidence="3" id="KW-1185">Reference proteome</keyword>
<dbReference type="OrthoDB" id="9807519at2"/>
<name>A0A4Q2JRC4_9MICO</name>
<evidence type="ECO:0000313" key="2">
    <source>
        <dbReference type="EMBL" id="RXZ50622.1"/>
    </source>
</evidence>
<proteinExistence type="predicted"/>
<dbReference type="AlphaFoldDB" id="A0A4Q2JRC4"/>
<organism evidence="2 3">
    <name type="scientific">Agromyces fucosus</name>
    <dbReference type="NCBI Taxonomy" id="41985"/>
    <lineage>
        <taxon>Bacteria</taxon>
        <taxon>Bacillati</taxon>
        <taxon>Actinomycetota</taxon>
        <taxon>Actinomycetes</taxon>
        <taxon>Micrococcales</taxon>
        <taxon>Microbacteriaceae</taxon>
        <taxon>Agromyces</taxon>
    </lineage>
</organism>